<proteinExistence type="predicted"/>
<dbReference type="RefSeq" id="WP_118488664.1">
    <property type="nucleotide sequence ID" value="NZ_CP097279.1"/>
</dbReference>
<dbReference type="EMBL" id="QSHO01000010">
    <property type="protein sequence ID" value="RHC16125.1"/>
    <property type="molecule type" value="Genomic_DNA"/>
</dbReference>
<dbReference type="InterPro" id="IPR024437">
    <property type="entry name" value="DUF3825"/>
</dbReference>
<reference evidence="4 5" key="1">
    <citation type="submission" date="2018-08" db="EMBL/GenBank/DDBJ databases">
        <title>A genome reference for cultivated species of the human gut microbiota.</title>
        <authorList>
            <person name="Zou Y."/>
            <person name="Xue W."/>
            <person name="Luo G."/>
        </authorList>
    </citation>
    <scope>NUCLEOTIDE SEQUENCE [LARGE SCALE GENOMIC DNA]</scope>
    <source>
        <strain evidence="3 5">AF31-21AC</strain>
        <strain evidence="2 4">AM37-1AC</strain>
    </source>
</reference>
<comment type="caution">
    <text evidence="3">The sequence shown here is derived from an EMBL/GenBank/DDBJ whole genome shotgun (WGS) entry which is preliminary data.</text>
</comment>
<evidence type="ECO:0000313" key="4">
    <source>
        <dbReference type="Proteomes" id="UP000283513"/>
    </source>
</evidence>
<gene>
    <name evidence="2" type="ORF">DW856_11815</name>
    <name evidence="3" type="ORF">DWZ31_08845</name>
</gene>
<dbReference type="Proteomes" id="UP000283586">
    <property type="component" value="Unassembled WGS sequence"/>
</dbReference>
<evidence type="ECO:0000313" key="5">
    <source>
        <dbReference type="Proteomes" id="UP000283586"/>
    </source>
</evidence>
<dbReference type="AlphaFoldDB" id="A0A3R6K861"/>
<organism evidence="3 5">
    <name type="scientific">Roseburia intestinalis</name>
    <dbReference type="NCBI Taxonomy" id="166486"/>
    <lineage>
        <taxon>Bacteria</taxon>
        <taxon>Bacillati</taxon>
        <taxon>Bacillota</taxon>
        <taxon>Clostridia</taxon>
        <taxon>Lachnospirales</taxon>
        <taxon>Lachnospiraceae</taxon>
        <taxon>Roseburia</taxon>
    </lineage>
</organism>
<accession>A0A3R6K861</accession>
<feature type="domain" description="DUF3825" evidence="1">
    <location>
        <begin position="23"/>
        <end position="260"/>
    </location>
</feature>
<name>A0A3R6K861_9FIRM</name>
<dbReference type="Pfam" id="PF12873">
    <property type="entry name" value="DUF3825"/>
    <property type="match status" value="1"/>
</dbReference>
<evidence type="ECO:0000259" key="1">
    <source>
        <dbReference type="Pfam" id="PF12873"/>
    </source>
</evidence>
<evidence type="ECO:0000313" key="3">
    <source>
        <dbReference type="EMBL" id="RHN08413.1"/>
    </source>
</evidence>
<sequence length="284" mass="33070">MGTIREDVFLGTTEKYNQKLEMLAKMAQQEKWTYKKIQESDPYRILRNYIQFTYNRIDEENKFVYSSDGKLRCMNTGLLTVYNQEIVAIFAKNDMQGKQPWFFNGFFKETDKFFTTNFSSLPLLADYCDNVKDLIYDNGLELKLKKEHIIDDNFERFVAAGYSNKALISVLLDSAKGTLEKKLKRNFKLALPFYYRNTETGESKIQLLAPLYFPGAPVRLALVLNKIQSDAKEYYEGVTVLPVEWAYMNSRLIVKPDEEWAKIMDEIDSTSDKNSIQEAIDNVD</sequence>
<evidence type="ECO:0000313" key="2">
    <source>
        <dbReference type="EMBL" id="RHC16125.1"/>
    </source>
</evidence>
<dbReference type="EMBL" id="QRQN01000009">
    <property type="protein sequence ID" value="RHN08413.1"/>
    <property type="molecule type" value="Genomic_DNA"/>
</dbReference>
<protein>
    <submittedName>
        <fullName evidence="3">DUF3825 domain-containing protein</fullName>
    </submittedName>
</protein>
<dbReference type="Proteomes" id="UP000283513">
    <property type="component" value="Unassembled WGS sequence"/>
</dbReference>